<proteinExistence type="predicted"/>
<feature type="compositionally biased region" description="Basic and acidic residues" evidence="1">
    <location>
        <begin position="197"/>
        <end position="209"/>
    </location>
</feature>
<dbReference type="EMBL" id="BGPR01002230">
    <property type="protein sequence ID" value="GBM70089.1"/>
    <property type="molecule type" value="Genomic_DNA"/>
</dbReference>
<dbReference type="OrthoDB" id="6423726at2759"/>
<name>A0A4Y2HYQ1_ARAVE</name>
<keyword evidence="3" id="KW-1185">Reference proteome</keyword>
<organism evidence="2 3">
    <name type="scientific">Araneus ventricosus</name>
    <name type="common">Orbweaver spider</name>
    <name type="synonym">Epeira ventricosa</name>
    <dbReference type="NCBI Taxonomy" id="182803"/>
    <lineage>
        <taxon>Eukaryota</taxon>
        <taxon>Metazoa</taxon>
        <taxon>Ecdysozoa</taxon>
        <taxon>Arthropoda</taxon>
        <taxon>Chelicerata</taxon>
        <taxon>Arachnida</taxon>
        <taxon>Araneae</taxon>
        <taxon>Araneomorphae</taxon>
        <taxon>Entelegynae</taxon>
        <taxon>Araneoidea</taxon>
        <taxon>Araneidae</taxon>
        <taxon>Araneus</taxon>
    </lineage>
</organism>
<evidence type="ECO:0008006" key="4">
    <source>
        <dbReference type="Google" id="ProtNLM"/>
    </source>
</evidence>
<evidence type="ECO:0000313" key="2">
    <source>
        <dbReference type="EMBL" id="GBM70089.1"/>
    </source>
</evidence>
<dbReference type="Proteomes" id="UP000499080">
    <property type="component" value="Unassembled WGS sequence"/>
</dbReference>
<evidence type="ECO:0000313" key="3">
    <source>
        <dbReference type="Proteomes" id="UP000499080"/>
    </source>
</evidence>
<dbReference type="AlphaFoldDB" id="A0A4Y2HYQ1"/>
<accession>A0A4Y2HYQ1</accession>
<reference evidence="2 3" key="1">
    <citation type="journal article" date="2019" name="Sci. Rep.">
        <title>Orb-weaving spider Araneus ventricosus genome elucidates the spidroin gene catalogue.</title>
        <authorList>
            <person name="Kono N."/>
            <person name="Nakamura H."/>
            <person name="Ohtoshi R."/>
            <person name="Moran D.A.P."/>
            <person name="Shinohara A."/>
            <person name="Yoshida Y."/>
            <person name="Fujiwara M."/>
            <person name="Mori M."/>
            <person name="Tomita M."/>
            <person name="Arakawa K."/>
        </authorList>
    </citation>
    <scope>NUCLEOTIDE SEQUENCE [LARGE SCALE GENOMIC DNA]</scope>
</reference>
<feature type="compositionally biased region" description="Polar residues" evidence="1">
    <location>
        <begin position="253"/>
        <end position="270"/>
    </location>
</feature>
<sequence length="314" mass="34601">MKGLPDLVTNVSSVAERDAYNLAVHKSHAASLRQPQQKEPVNTWWMQVKNSRQFPLVSNMAYAMLTCFHGPKVESSFSIMHSAATSATNRLSVESFDAIQTVKYELMSEKKSGLVSLEKDLVSSDVSLLHDSESEDSDVLYQLGVDSEELELQEETVAAELFKEADKIKQIAENSTELINPAKLALATTARWERLHTNTKESQAQEKGETSNGKHLKDQASCSSPSSSVELEWENEDGLSPVTHVPGRDDPSSDTASCLSELSTPVSNGNEELEWDGHFTSTHISQLDMETERLISEIERLTSGALQGAESSDR</sequence>
<comment type="caution">
    <text evidence="2">The sequence shown here is derived from an EMBL/GenBank/DDBJ whole genome shotgun (WGS) entry which is preliminary data.</text>
</comment>
<protein>
    <recommendedName>
        <fullName evidence="4">HAT C-terminal dimerisation domain-containing protein</fullName>
    </recommendedName>
</protein>
<feature type="region of interest" description="Disordered" evidence="1">
    <location>
        <begin position="197"/>
        <end position="275"/>
    </location>
</feature>
<gene>
    <name evidence="2" type="ORF">AVEN_237197_1</name>
</gene>
<evidence type="ECO:0000256" key="1">
    <source>
        <dbReference type="SAM" id="MobiDB-lite"/>
    </source>
</evidence>